<dbReference type="OrthoDB" id="9805159at2"/>
<dbReference type="SUPFAM" id="SSF51445">
    <property type="entry name" value="(Trans)glycosidases"/>
    <property type="match status" value="1"/>
</dbReference>
<reference evidence="3 4" key="1">
    <citation type="submission" date="2019-03" db="EMBL/GenBank/DDBJ databases">
        <title>Draft genome sequences of novel Actinobacteria.</title>
        <authorList>
            <person name="Sahin N."/>
            <person name="Ay H."/>
            <person name="Saygin H."/>
        </authorList>
    </citation>
    <scope>NUCLEOTIDE SEQUENCE [LARGE SCALE GENOMIC DNA]</scope>
    <source>
        <strain evidence="3 4">16K404</strain>
    </source>
</reference>
<dbReference type="AlphaFoldDB" id="A0A4R4V7W2"/>
<dbReference type="EMBL" id="SMKV01000004">
    <property type="protein sequence ID" value="TDC95479.1"/>
    <property type="molecule type" value="Genomic_DNA"/>
</dbReference>
<dbReference type="PANTHER" id="PTHR10357:SF179">
    <property type="entry name" value="NEUTRAL AND BASIC AMINO ACID TRANSPORT PROTEIN RBAT"/>
    <property type="match status" value="1"/>
</dbReference>
<evidence type="ECO:0000259" key="2">
    <source>
        <dbReference type="SMART" id="SM00642"/>
    </source>
</evidence>
<dbReference type="InterPro" id="IPR017853">
    <property type="entry name" value="GH"/>
</dbReference>
<gene>
    <name evidence="3" type="ORF">E1161_04685</name>
</gene>
<evidence type="ECO:0000256" key="1">
    <source>
        <dbReference type="SAM" id="SignalP"/>
    </source>
</evidence>
<dbReference type="CDD" id="cd11313">
    <property type="entry name" value="AmyAc_arch_bac_AmyA"/>
    <property type="match status" value="1"/>
</dbReference>
<dbReference type="Pfam" id="PF00128">
    <property type="entry name" value="Alpha-amylase"/>
    <property type="match status" value="1"/>
</dbReference>
<dbReference type="Gene3D" id="3.20.20.80">
    <property type="entry name" value="Glycosidases"/>
    <property type="match status" value="1"/>
</dbReference>
<dbReference type="PANTHER" id="PTHR10357">
    <property type="entry name" value="ALPHA-AMYLASE FAMILY MEMBER"/>
    <property type="match status" value="1"/>
</dbReference>
<dbReference type="InterPro" id="IPR006047">
    <property type="entry name" value="GH13_cat_dom"/>
</dbReference>
<dbReference type="Gene3D" id="2.60.40.1180">
    <property type="entry name" value="Golgi alpha-mannosidase II"/>
    <property type="match status" value="1"/>
</dbReference>
<dbReference type="SMART" id="SM00642">
    <property type="entry name" value="Aamy"/>
    <property type="match status" value="1"/>
</dbReference>
<dbReference type="InterPro" id="IPR032091">
    <property type="entry name" value="Malt_amylase-like_C"/>
</dbReference>
<sequence>MVRSTRRPVRALIMAVLLALALPSAASAAPPSNGLEWSKNAVIYEVNVRQYTEEGTFKAFEEHLPRLKDLGVDILWFMPIHPIGEKNRKGTLGSYYSVRDYQAVNPEFGTMEDFKALVAKAHGMGFKVMLDFVPNHTAHDHPWTEQQPDWYVRDDGGNLTPPAGTDWTDVAQLNWNNPDMRAALIDAMRFWVREADIDGYRMDYVTGVPDDFWPDVRAALDEIKPTYLLAENEEKTHLLGNEFQANYGWTMFHTMHQIAQGKQKARDLQGYVEWVQRTYPDHAYPMQFTSNHDENSWNGTTRELFGDAEKTMAALTFLAPGMPLIYSGQEAGLDKRLEFFEKDQIAWDDLSMQDFYEGLVTLKKDNPALWNGAAGGRADFLKSSDENVLSFVREKDGSRVIVVANLSRDPATATVDVGDYENEYQDHSAGSSVDLEREHTFELRPWEYKILTQ</sequence>
<dbReference type="InterPro" id="IPR013780">
    <property type="entry name" value="Glyco_hydro_b"/>
</dbReference>
<organism evidence="3 4">
    <name type="scientific">Saccharopolyspora aridisoli</name>
    <dbReference type="NCBI Taxonomy" id="2530385"/>
    <lineage>
        <taxon>Bacteria</taxon>
        <taxon>Bacillati</taxon>
        <taxon>Actinomycetota</taxon>
        <taxon>Actinomycetes</taxon>
        <taxon>Pseudonocardiales</taxon>
        <taxon>Pseudonocardiaceae</taxon>
        <taxon>Saccharopolyspora</taxon>
    </lineage>
</organism>
<proteinExistence type="predicted"/>
<keyword evidence="1" id="KW-0732">Signal</keyword>
<dbReference type="SUPFAM" id="SSF51011">
    <property type="entry name" value="Glycosyl hydrolase domain"/>
    <property type="match status" value="1"/>
</dbReference>
<feature type="chain" id="PRO_5020824748" evidence="1">
    <location>
        <begin position="29"/>
        <end position="453"/>
    </location>
</feature>
<evidence type="ECO:0000313" key="4">
    <source>
        <dbReference type="Proteomes" id="UP000294744"/>
    </source>
</evidence>
<dbReference type="Pfam" id="PF16657">
    <property type="entry name" value="Malt_amylase_C"/>
    <property type="match status" value="1"/>
</dbReference>
<comment type="caution">
    <text evidence="3">The sequence shown here is derived from an EMBL/GenBank/DDBJ whole genome shotgun (WGS) entry which is preliminary data.</text>
</comment>
<name>A0A4R4V7W2_9PSEU</name>
<accession>A0A4R4V7W2</accession>
<protein>
    <submittedName>
        <fullName evidence="3">Alpha-amylase</fullName>
    </submittedName>
</protein>
<feature type="signal peptide" evidence="1">
    <location>
        <begin position="1"/>
        <end position="28"/>
    </location>
</feature>
<evidence type="ECO:0000313" key="3">
    <source>
        <dbReference type="EMBL" id="TDC95479.1"/>
    </source>
</evidence>
<dbReference type="Proteomes" id="UP000294744">
    <property type="component" value="Unassembled WGS sequence"/>
</dbReference>
<feature type="domain" description="Glycosyl hydrolase family 13 catalytic" evidence="2">
    <location>
        <begin position="45"/>
        <end position="363"/>
    </location>
</feature>
<dbReference type="GO" id="GO:0004556">
    <property type="term" value="F:alpha-amylase activity"/>
    <property type="evidence" value="ECO:0007669"/>
    <property type="project" value="TreeGrafter"/>
</dbReference>
<dbReference type="GO" id="GO:0009313">
    <property type="term" value="P:oligosaccharide catabolic process"/>
    <property type="evidence" value="ECO:0007669"/>
    <property type="project" value="TreeGrafter"/>
</dbReference>
<keyword evidence="4" id="KW-1185">Reference proteome</keyword>